<reference evidence="1" key="1">
    <citation type="submission" date="2021-06" db="EMBL/GenBank/DDBJ databases">
        <authorList>
            <person name="Kallberg Y."/>
            <person name="Tangrot J."/>
            <person name="Rosling A."/>
        </authorList>
    </citation>
    <scope>NUCLEOTIDE SEQUENCE</scope>
    <source>
        <strain evidence="1">87-6 pot B 2015</strain>
    </source>
</reference>
<comment type="caution">
    <text evidence="1">The sequence shown here is derived from an EMBL/GenBank/DDBJ whole genome shotgun (WGS) entry which is preliminary data.</text>
</comment>
<dbReference type="AlphaFoldDB" id="A0A9N8Z931"/>
<name>A0A9N8Z931_FUNMO</name>
<proteinExistence type="predicted"/>
<sequence>MENNNVSSVTINIIESNENELYKGTVKNGLKKLNLKYEMEILNDTNTDTVEKLHEELTKKINEELDLEVLL</sequence>
<accession>A0A9N8Z931</accession>
<dbReference type="Proteomes" id="UP000789375">
    <property type="component" value="Unassembled WGS sequence"/>
</dbReference>
<organism evidence="1 2">
    <name type="scientific">Funneliformis mosseae</name>
    <name type="common">Endomycorrhizal fungus</name>
    <name type="synonym">Glomus mosseae</name>
    <dbReference type="NCBI Taxonomy" id="27381"/>
    <lineage>
        <taxon>Eukaryota</taxon>
        <taxon>Fungi</taxon>
        <taxon>Fungi incertae sedis</taxon>
        <taxon>Mucoromycota</taxon>
        <taxon>Glomeromycotina</taxon>
        <taxon>Glomeromycetes</taxon>
        <taxon>Glomerales</taxon>
        <taxon>Glomeraceae</taxon>
        <taxon>Funneliformis</taxon>
    </lineage>
</organism>
<keyword evidence="2" id="KW-1185">Reference proteome</keyword>
<gene>
    <name evidence="1" type="ORF">FMOSSE_LOCUS2659</name>
</gene>
<protein>
    <submittedName>
        <fullName evidence="1">15935_t:CDS:1</fullName>
    </submittedName>
</protein>
<dbReference type="EMBL" id="CAJVPP010000358">
    <property type="protein sequence ID" value="CAG8473994.1"/>
    <property type="molecule type" value="Genomic_DNA"/>
</dbReference>
<evidence type="ECO:0000313" key="2">
    <source>
        <dbReference type="Proteomes" id="UP000789375"/>
    </source>
</evidence>
<evidence type="ECO:0000313" key="1">
    <source>
        <dbReference type="EMBL" id="CAG8473994.1"/>
    </source>
</evidence>